<protein>
    <submittedName>
        <fullName evidence="1">Uncharacterized protein</fullName>
    </submittedName>
</protein>
<evidence type="ECO:0000313" key="2">
    <source>
        <dbReference type="Proteomes" id="UP000094469"/>
    </source>
</evidence>
<gene>
    <name evidence="1" type="ORF">BCR24_10060</name>
</gene>
<keyword evidence="2" id="KW-1185">Reference proteome</keyword>
<dbReference type="RefSeq" id="WP_069638849.1">
    <property type="nucleotide sequence ID" value="NZ_JAFBEZ010000027.1"/>
</dbReference>
<name>A0A1E5HG97_9ENTE</name>
<comment type="caution">
    <text evidence="1">The sequence shown here is derived from an EMBL/GenBank/DDBJ whole genome shotgun (WGS) entry which is preliminary data.</text>
</comment>
<dbReference type="OrthoDB" id="2223244at2"/>
<accession>A0A1E5HG97</accession>
<sequence length="112" mass="12842">MDRSTQINSLFVLFNEEKKFIKDGYYRLRKLNENEIELAYLIAGSCGETIVHPQITVFLEDYQVVATKLIDMHTCPPLFLNRNTDNAQTLNKALDALIDKFVCAIKKNTKAT</sequence>
<dbReference type="AlphaFoldDB" id="A0A1E5HG97"/>
<dbReference type="EMBL" id="MIKC01000002">
    <property type="protein sequence ID" value="OEG23650.1"/>
    <property type="molecule type" value="Genomic_DNA"/>
</dbReference>
<evidence type="ECO:0000313" key="1">
    <source>
        <dbReference type="EMBL" id="OEG23650.1"/>
    </source>
</evidence>
<organism evidence="1 2">
    <name type="scientific">Enterococcus ureilyticus</name>
    <dbReference type="NCBI Taxonomy" id="1131292"/>
    <lineage>
        <taxon>Bacteria</taxon>
        <taxon>Bacillati</taxon>
        <taxon>Bacillota</taxon>
        <taxon>Bacilli</taxon>
        <taxon>Lactobacillales</taxon>
        <taxon>Enterococcaceae</taxon>
        <taxon>Enterococcus</taxon>
    </lineage>
</organism>
<proteinExistence type="predicted"/>
<dbReference type="Proteomes" id="UP000094469">
    <property type="component" value="Unassembled WGS sequence"/>
</dbReference>
<reference evidence="2" key="1">
    <citation type="submission" date="2016-09" db="EMBL/GenBank/DDBJ databases">
        <authorList>
            <person name="Gulvik C.A."/>
        </authorList>
    </citation>
    <scope>NUCLEOTIDE SEQUENCE [LARGE SCALE GENOMIC DNA]</scope>
    <source>
        <strain evidence="2">LMG 26676</strain>
    </source>
</reference>